<dbReference type="GO" id="GO:0008168">
    <property type="term" value="F:methyltransferase activity"/>
    <property type="evidence" value="ECO:0007669"/>
    <property type="project" value="UniProtKB-KW"/>
</dbReference>
<dbReference type="Pfam" id="PF06750">
    <property type="entry name" value="A24_N_bact"/>
    <property type="match status" value="1"/>
</dbReference>
<dbReference type="InterPro" id="IPR014032">
    <property type="entry name" value="Peptidase_A24A_bac"/>
</dbReference>
<keyword evidence="7 18" id="KW-0808">Transferase</keyword>
<feature type="domain" description="Prepilin type IV endopeptidase peptidase" evidence="20">
    <location>
        <begin position="147"/>
        <end position="256"/>
    </location>
</feature>
<keyword evidence="9 18" id="KW-0812">Transmembrane</keyword>
<keyword evidence="11 19" id="KW-1133">Transmembrane helix</keyword>
<dbReference type="GO" id="GO:0006465">
    <property type="term" value="P:signal peptide processing"/>
    <property type="evidence" value="ECO:0007669"/>
    <property type="project" value="TreeGrafter"/>
</dbReference>
<dbReference type="InterPro" id="IPR050882">
    <property type="entry name" value="Prepilin_peptidase/N-MTase"/>
</dbReference>
<evidence type="ECO:0000256" key="14">
    <source>
        <dbReference type="ARBA" id="ARBA00050401"/>
    </source>
</evidence>
<evidence type="ECO:0000256" key="8">
    <source>
        <dbReference type="ARBA" id="ARBA00022691"/>
    </source>
</evidence>
<dbReference type="EMBL" id="CP035467">
    <property type="protein sequence ID" value="QCW81393.1"/>
    <property type="molecule type" value="Genomic_DNA"/>
</dbReference>
<feature type="transmembrane region" description="Helical" evidence="19">
    <location>
        <begin position="235"/>
        <end position="262"/>
    </location>
</feature>
<evidence type="ECO:0000256" key="17">
    <source>
        <dbReference type="RuleBase" id="RU003793"/>
    </source>
</evidence>
<dbReference type="GO" id="GO:0005886">
    <property type="term" value="C:plasma membrane"/>
    <property type="evidence" value="ECO:0007669"/>
    <property type="project" value="UniProtKB-SubCell"/>
</dbReference>
<evidence type="ECO:0000256" key="4">
    <source>
        <dbReference type="ARBA" id="ARBA00022519"/>
    </source>
</evidence>
<comment type="similarity">
    <text evidence="2 17">Belongs to the peptidase A24 family.</text>
</comment>
<comment type="function">
    <text evidence="18">Plays an essential role in type IV pili and type II pseudopili formation by proteolytically removing the leader sequence from substrate proteins and subsequently monomethylating the alpha-amino group of the newly exposed N-terminal phenylalanine.</text>
</comment>
<dbReference type="InterPro" id="IPR000045">
    <property type="entry name" value="Prepilin_IV_endopep_pep"/>
</dbReference>
<feature type="transmembrane region" description="Helical" evidence="19">
    <location>
        <begin position="170"/>
        <end position="188"/>
    </location>
</feature>
<dbReference type="Proteomes" id="UP000305881">
    <property type="component" value="Chromosome"/>
</dbReference>
<dbReference type="STRING" id="675511.GCA_000341735_02338"/>
<feature type="domain" description="Prepilin peptidase A24 N-terminal" evidence="21">
    <location>
        <begin position="20"/>
        <end position="137"/>
    </location>
</feature>
<evidence type="ECO:0000256" key="10">
    <source>
        <dbReference type="ARBA" id="ARBA00022801"/>
    </source>
</evidence>
<evidence type="ECO:0000256" key="6">
    <source>
        <dbReference type="ARBA" id="ARBA00022670"/>
    </source>
</evidence>
<keyword evidence="23" id="KW-1185">Reference proteome</keyword>
<evidence type="ECO:0000256" key="15">
    <source>
        <dbReference type="ARBA" id="ARBA00067082"/>
    </source>
</evidence>
<keyword evidence="6 18" id="KW-0645">Protease</keyword>
<evidence type="ECO:0000256" key="13">
    <source>
        <dbReference type="ARBA" id="ARBA00023268"/>
    </source>
</evidence>
<keyword evidence="5 18" id="KW-0489">Methyltransferase</keyword>
<evidence type="ECO:0000256" key="11">
    <source>
        <dbReference type="ARBA" id="ARBA00022989"/>
    </source>
</evidence>
<accession>A0A4P9ULW6</accession>
<evidence type="ECO:0000256" key="16">
    <source>
        <dbReference type="ARBA" id="ARBA00071870"/>
    </source>
</evidence>
<comment type="catalytic activity">
    <reaction evidence="14 18">
        <text>Typically cleaves a -Gly-|-Phe- bond to release an N-terminal, basic peptide of 5-8 residues from type IV prepilin, and then N-methylates the new N-terminal amino group, the methyl donor being S-adenosyl-L-methionine.</text>
        <dbReference type="EC" id="3.4.23.43"/>
    </reaction>
</comment>
<evidence type="ECO:0000313" key="22">
    <source>
        <dbReference type="EMBL" id="QCW81393.1"/>
    </source>
</evidence>
<evidence type="ECO:0000313" key="23">
    <source>
        <dbReference type="Proteomes" id="UP000305881"/>
    </source>
</evidence>
<dbReference type="EC" id="3.4.23.43" evidence="15 18"/>
<evidence type="ECO:0000256" key="9">
    <source>
        <dbReference type="ARBA" id="ARBA00022692"/>
    </source>
</evidence>
<dbReference type="PRINTS" id="PR00864">
    <property type="entry name" value="PREPILNPTASE"/>
</dbReference>
<dbReference type="FunFam" id="1.20.120.1220:FF:000001">
    <property type="entry name" value="Type 4 prepilin-like proteins leader peptide-processing enzyme"/>
    <property type="match status" value="1"/>
</dbReference>
<name>A0A4P9ULW6_METBY</name>
<dbReference type="Pfam" id="PF01478">
    <property type="entry name" value="Peptidase_A24"/>
    <property type="match status" value="1"/>
</dbReference>
<evidence type="ECO:0000256" key="18">
    <source>
        <dbReference type="RuleBase" id="RU003794"/>
    </source>
</evidence>
<dbReference type="GO" id="GO:0032259">
    <property type="term" value="P:methylation"/>
    <property type="evidence" value="ECO:0007669"/>
    <property type="project" value="UniProtKB-KW"/>
</dbReference>
<dbReference type="EC" id="2.1.1.-" evidence="18"/>
<dbReference type="GO" id="GO:0004190">
    <property type="term" value="F:aspartic-type endopeptidase activity"/>
    <property type="evidence" value="ECO:0007669"/>
    <property type="project" value="UniProtKB-EC"/>
</dbReference>
<keyword evidence="4" id="KW-0997">Cell inner membrane</keyword>
<dbReference type="PANTHER" id="PTHR30487">
    <property type="entry name" value="TYPE 4 PREPILIN-LIKE PROTEINS LEADER PEPTIDE-PROCESSING ENZYME"/>
    <property type="match status" value="1"/>
</dbReference>
<dbReference type="KEGG" id="mbur:EQU24_03355"/>
<evidence type="ECO:0000256" key="3">
    <source>
        <dbReference type="ARBA" id="ARBA00022475"/>
    </source>
</evidence>
<keyword evidence="13 18" id="KW-0511">Multifunctional enzyme</keyword>
<dbReference type="OrthoDB" id="9789291at2"/>
<evidence type="ECO:0000256" key="19">
    <source>
        <dbReference type="SAM" id="Phobius"/>
    </source>
</evidence>
<dbReference type="RefSeq" id="WP_017840853.1">
    <property type="nucleotide sequence ID" value="NZ_CP035467.1"/>
</dbReference>
<proteinExistence type="inferred from homology"/>
<feature type="transmembrane region" description="Helical" evidence="19">
    <location>
        <begin position="12"/>
        <end position="36"/>
    </location>
</feature>
<organism evidence="22 23">
    <name type="scientific">Methylotuvimicrobium buryatense</name>
    <name type="common">Methylomicrobium buryatense</name>
    <dbReference type="NCBI Taxonomy" id="95641"/>
    <lineage>
        <taxon>Bacteria</taxon>
        <taxon>Pseudomonadati</taxon>
        <taxon>Pseudomonadota</taxon>
        <taxon>Gammaproteobacteria</taxon>
        <taxon>Methylococcales</taxon>
        <taxon>Methylococcaceae</taxon>
        <taxon>Methylotuvimicrobium</taxon>
    </lineage>
</organism>
<keyword evidence="12 19" id="KW-0472">Membrane</keyword>
<gene>
    <name evidence="22" type="ORF">EQU24_03355</name>
</gene>
<dbReference type="Gene3D" id="1.20.120.1220">
    <property type="match status" value="1"/>
</dbReference>
<feature type="transmembrane region" description="Helical" evidence="19">
    <location>
        <begin position="143"/>
        <end position="161"/>
    </location>
</feature>
<dbReference type="AlphaFoldDB" id="A0A4P9ULW6"/>
<keyword evidence="8" id="KW-0949">S-adenosyl-L-methionine</keyword>
<evidence type="ECO:0000256" key="5">
    <source>
        <dbReference type="ARBA" id="ARBA00022603"/>
    </source>
</evidence>
<feature type="transmembrane region" description="Helical" evidence="19">
    <location>
        <begin position="268"/>
        <end position="287"/>
    </location>
</feature>
<keyword evidence="3" id="KW-1003">Cell membrane</keyword>
<comment type="subcellular location">
    <subcellularLocation>
        <location evidence="1">Cell inner membrane</location>
        <topology evidence="1">Multi-pass membrane protein</topology>
    </subcellularLocation>
    <subcellularLocation>
        <location evidence="18">Cell membrane</location>
        <topology evidence="18">Multi-pass membrane protein</topology>
    </subcellularLocation>
</comment>
<keyword evidence="10 18" id="KW-0378">Hydrolase</keyword>
<dbReference type="PANTHER" id="PTHR30487:SF0">
    <property type="entry name" value="PREPILIN LEADER PEPTIDASE_N-METHYLTRANSFERASE-RELATED"/>
    <property type="match status" value="1"/>
</dbReference>
<protein>
    <recommendedName>
        <fullName evidence="16 18">Prepilin leader peptidase/N-methyltransferase</fullName>
        <ecNumber evidence="18">2.1.1.-</ecNumber>
        <ecNumber evidence="15 18">3.4.23.43</ecNumber>
    </recommendedName>
</protein>
<evidence type="ECO:0000259" key="20">
    <source>
        <dbReference type="Pfam" id="PF01478"/>
    </source>
</evidence>
<reference evidence="23" key="1">
    <citation type="journal article" date="2019" name="J. Bacteriol.">
        <title>A Mutagenic Screen Identifies a TonB-Dependent Receptor Required for the Lanthanide Metal Switch in the Type I Methanotroph 'Methylotuvimicrobium buryatense' 5GB1C.</title>
        <authorList>
            <person name="Groom J.D."/>
            <person name="Ford S.M."/>
            <person name="Pesesky M.W."/>
            <person name="Lidstrom M.E."/>
        </authorList>
    </citation>
    <scope>NUCLEOTIDE SEQUENCE [LARGE SCALE GENOMIC DNA]</scope>
    <source>
        <strain evidence="23">5GB1C</strain>
    </source>
</reference>
<dbReference type="InterPro" id="IPR010627">
    <property type="entry name" value="Prepilin_pept_A24_N"/>
</dbReference>
<feature type="transmembrane region" description="Helical" evidence="19">
    <location>
        <begin position="194"/>
        <end position="214"/>
    </location>
</feature>
<evidence type="ECO:0000256" key="7">
    <source>
        <dbReference type="ARBA" id="ARBA00022679"/>
    </source>
</evidence>
<evidence type="ECO:0000259" key="21">
    <source>
        <dbReference type="Pfam" id="PF06750"/>
    </source>
</evidence>
<sequence>MQGLEIFADSPAALMALIGIVGLMVGSFLNVVIYRLPIMMQKSWRRECIDYLQSTGDMQCAGLDTGSGEADSKFNLVFPLSRCPHCETPIKPYQNIPVLSYLLLKGRCAQCNAPISKRYPIIEGLTGFFSVLIAWHFGYSVEALFALILTWSLIALSAIDIDHQLLPDSITLPLLWLGLFLSLFDIFIDTHSSIIGAIAGYLSLWTVYHGFKLLTGKEGMGYGDFKLLAMFGAWLGWQYILPIILLSSLVGAVTGIAMVILVKRDKNIPIPFGPYLAAAGWIALLWGDKINQAYLNFAGL</sequence>
<evidence type="ECO:0000256" key="1">
    <source>
        <dbReference type="ARBA" id="ARBA00004429"/>
    </source>
</evidence>
<evidence type="ECO:0000256" key="2">
    <source>
        <dbReference type="ARBA" id="ARBA00005801"/>
    </source>
</evidence>
<evidence type="ECO:0000256" key="12">
    <source>
        <dbReference type="ARBA" id="ARBA00023136"/>
    </source>
</evidence>